<accession>A0A815HD48</accession>
<proteinExistence type="predicted"/>
<evidence type="ECO:0000313" key="3">
    <source>
        <dbReference type="EMBL" id="CAF4220393.1"/>
    </source>
</evidence>
<name>A0A815HD48_9BILA</name>
<dbReference type="EMBL" id="CAJOBC010064230">
    <property type="protein sequence ID" value="CAF4220393.1"/>
    <property type="molecule type" value="Genomic_DNA"/>
</dbReference>
<feature type="region of interest" description="Disordered" evidence="1">
    <location>
        <begin position="1"/>
        <end position="67"/>
    </location>
</feature>
<dbReference type="AlphaFoldDB" id="A0A815HD48"/>
<protein>
    <submittedName>
        <fullName evidence="2">Uncharacterized protein</fullName>
    </submittedName>
</protein>
<gene>
    <name evidence="2" type="ORF">GPM918_LOCUS30891</name>
    <name evidence="3" type="ORF">SRO942_LOCUS31518</name>
</gene>
<keyword evidence="4" id="KW-1185">Reference proteome</keyword>
<evidence type="ECO:0000313" key="2">
    <source>
        <dbReference type="EMBL" id="CAF1350643.1"/>
    </source>
</evidence>
<feature type="compositionally biased region" description="Basic and acidic residues" evidence="1">
    <location>
        <begin position="31"/>
        <end position="40"/>
    </location>
</feature>
<evidence type="ECO:0000313" key="4">
    <source>
        <dbReference type="Proteomes" id="UP000663829"/>
    </source>
</evidence>
<organism evidence="2 4">
    <name type="scientific">Didymodactylos carnosus</name>
    <dbReference type="NCBI Taxonomy" id="1234261"/>
    <lineage>
        <taxon>Eukaryota</taxon>
        <taxon>Metazoa</taxon>
        <taxon>Spiralia</taxon>
        <taxon>Gnathifera</taxon>
        <taxon>Rotifera</taxon>
        <taxon>Eurotatoria</taxon>
        <taxon>Bdelloidea</taxon>
        <taxon>Philodinida</taxon>
        <taxon>Philodinidae</taxon>
        <taxon>Didymodactylos</taxon>
    </lineage>
</organism>
<dbReference type="EMBL" id="CAJNOQ010014894">
    <property type="protein sequence ID" value="CAF1350643.1"/>
    <property type="molecule type" value="Genomic_DNA"/>
</dbReference>
<comment type="caution">
    <text evidence="2">The sequence shown here is derived from an EMBL/GenBank/DDBJ whole genome shotgun (WGS) entry which is preliminary data.</text>
</comment>
<reference evidence="2" key="1">
    <citation type="submission" date="2021-02" db="EMBL/GenBank/DDBJ databases">
        <authorList>
            <person name="Nowell W R."/>
        </authorList>
    </citation>
    <scope>NUCLEOTIDE SEQUENCE</scope>
</reference>
<sequence length="199" mass="22329">MQVISLNLETDGCHTRTEPIPQSPAPASSSMKDELNEREVQLVTSTNQTKTDAKSGEVIETKEENDGVQVSEPTITFVAEDHIQHFPGIVPDTLPKSSIEIDENSIELRYDKSITGSILLPSHDKNSIFTYAEHGNFPAFIRVLEIHHAEVVLMRNDRNQVSINILPIQKNNIYGAQQVKLKTKVTQKDREFSVLLNEP</sequence>
<feature type="compositionally biased region" description="Basic and acidic residues" evidence="1">
    <location>
        <begin position="51"/>
        <end position="65"/>
    </location>
</feature>
<dbReference type="Proteomes" id="UP000681722">
    <property type="component" value="Unassembled WGS sequence"/>
</dbReference>
<evidence type="ECO:0000256" key="1">
    <source>
        <dbReference type="SAM" id="MobiDB-lite"/>
    </source>
</evidence>
<dbReference type="Proteomes" id="UP000663829">
    <property type="component" value="Unassembled WGS sequence"/>
</dbReference>